<feature type="non-terminal residue" evidence="3">
    <location>
        <position position="1"/>
    </location>
</feature>
<evidence type="ECO:0000256" key="1">
    <source>
        <dbReference type="SAM" id="Coils"/>
    </source>
</evidence>
<feature type="compositionally biased region" description="Polar residues" evidence="2">
    <location>
        <begin position="53"/>
        <end position="63"/>
    </location>
</feature>
<proteinExistence type="predicted"/>
<dbReference type="OrthoDB" id="6135226at2759"/>
<feature type="compositionally biased region" description="Low complexity" evidence="2">
    <location>
        <begin position="519"/>
        <end position="533"/>
    </location>
</feature>
<feature type="compositionally biased region" description="Polar residues" evidence="2">
    <location>
        <begin position="422"/>
        <end position="445"/>
    </location>
</feature>
<dbReference type="EMBL" id="CAJHNH020008346">
    <property type="protein sequence ID" value="CAG5135489.1"/>
    <property type="molecule type" value="Genomic_DNA"/>
</dbReference>
<keyword evidence="1" id="KW-0175">Coiled coil</keyword>
<feature type="compositionally biased region" description="Basic and acidic residues" evidence="2">
    <location>
        <begin position="621"/>
        <end position="644"/>
    </location>
</feature>
<feature type="compositionally biased region" description="Basic and acidic residues" evidence="2">
    <location>
        <begin position="167"/>
        <end position="178"/>
    </location>
</feature>
<evidence type="ECO:0000313" key="4">
    <source>
        <dbReference type="Proteomes" id="UP000678393"/>
    </source>
</evidence>
<feature type="compositionally biased region" description="Basic and acidic residues" evidence="2">
    <location>
        <begin position="404"/>
        <end position="421"/>
    </location>
</feature>
<feature type="compositionally biased region" description="Basic residues" evidence="2">
    <location>
        <begin position="371"/>
        <end position="395"/>
    </location>
</feature>
<accession>A0A8S4A180</accession>
<evidence type="ECO:0000256" key="2">
    <source>
        <dbReference type="SAM" id="MobiDB-lite"/>
    </source>
</evidence>
<dbReference type="Proteomes" id="UP000678393">
    <property type="component" value="Unassembled WGS sequence"/>
</dbReference>
<gene>
    <name evidence="3" type="ORF">CUNI_LOCUS21047</name>
</gene>
<organism evidence="3 4">
    <name type="scientific">Candidula unifasciata</name>
    <dbReference type="NCBI Taxonomy" id="100452"/>
    <lineage>
        <taxon>Eukaryota</taxon>
        <taxon>Metazoa</taxon>
        <taxon>Spiralia</taxon>
        <taxon>Lophotrochozoa</taxon>
        <taxon>Mollusca</taxon>
        <taxon>Gastropoda</taxon>
        <taxon>Heterobranchia</taxon>
        <taxon>Euthyneura</taxon>
        <taxon>Panpulmonata</taxon>
        <taxon>Eupulmonata</taxon>
        <taxon>Stylommatophora</taxon>
        <taxon>Helicina</taxon>
        <taxon>Helicoidea</taxon>
        <taxon>Geomitridae</taxon>
        <taxon>Candidula</taxon>
    </lineage>
</organism>
<protein>
    <submittedName>
        <fullName evidence="3">Uncharacterized protein</fullName>
    </submittedName>
</protein>
<sequence length="755" mass="84742">MEHGSDLVWMSEQLLRVPEVKHTLHPVVPPVTLPKKYVSLLKSPNKNREHNASPLSTPTKAYQTSSSTPSTPKVKHDTRFSRQSFRNSITRRRKSTKTSEILPGSVYSDDGDGHLSDVSSPSSLSRLSRQLASAVSRSISRSSKHRSSSESRDQGILYSHICLLPETRNKDNSKETKQSLRRKSTQRIPGESKTQLSPNSQKRDVMQFIQEQEQSLQERFLSMPQHVHKKQPGLEHLDNLVRLMEQLTALKDENNKLRKRCDYLESTRTLLETKRDIIPDRSTSLGFLIPQSNHKYDHKRGILMDSKVQPYDKLKKPRKSKSEEFEILSITDSSSDEGSIKCTTFPLTKSFSTGSIAAPTEKGIESGEMKGKKRNKGHSRRMKSKKKSKSSKWSRVKQALTGQKPHDNEQATERIFLDQRRASNYPSRGNTLSADDSRSTWYTASESDKEVQPTKRSLAAKKQCQEDEDPDLTTEIWMGPPDWWEEYESRREGSGTSSNSQASSIIEITTMYLGSPKDTTTSTIKSRGTTTPTASQENRITSAHSLGETTEEDSPSKDVSIRQKKYAALHKSSSGKSADLGIAENMEFQQTEKKLHRSAWGRVKDIIHTRKDSIKKKLKKDRLAVENEDNRDNTTDVQSKKTEALLENSPGQSLGSPLAVNKQKANAGIESPPKGTSMSPKSSQGFVHGNVDIAALLAGGVSEEFSKKMQEWEQLKSKKCAVTARASADESDLGSLEFPQEFPIHTIDLRDFKGK</sequence>
<name>A0A8S4A180_9EUPU</name>
<feature type="compositionally biased region" description="Low complexity" evidence="2">
    <location>
        <begin position="494"/>
        <end position="504"/>
    </location>
</feature>
<evidence type="ECO:0000313" key="3">
    <source>
        <dbReference type="EMBL" id="CAG5135489.1"/>
    </source>
</evidence>
<feature type="region of interest" description="Disordered" evidence="2">
    <location>
        <begin position="167"/>
        <end position="202"/>
    </location>
</feature>
<keyword evidence="4" id="KW-1185">Reference proteome</keyword>
<reference evidence="3" key="1">
    <citation type="submission" date="2021-04" db="EMBL/GenBank/DDBJ databases">
        <authorList>
            <consortium name="Molecular Ecology Group"/>
        </authorList>
    </citation>
    <scope>NUCLEOTIDE SEQUENCE</scope>
</reference>
<feature type="compositionally biased region" description="Polar residues" evidence="2">
    <location>
        <begin position="534"/>
        <end position="548"/>
    </location>
</feature>
<feature type="region of interest" description="Disordered" evidence="2">
    <location>
        <begin position="611"/>
        <end position="684"/>
    </location>
</feature>
<feature type="compositionally biased region" description="Polar residues" evidence="2">
    <location>
        <begin position="674"/>
        <end position="684"/>
    </location>
</feature>
<feature type="region of interest" description="Disordered" evidence="2">
    <location>
        <begin position="43"/>
        <end position="125"/>
    </location>
</feature>
<feature type="compositionally biased region" description="Low complexity" evidence="2">
    <location>
        <begin position="116"/>
        <end position="125"/>
    </location>
</feature>
<feature type="coiled-coil region" evidence="1">
    <location>
        <begin position="240"/>
        <end position="267"/>
    </location>
</feature>
<feature type="region of interest" description="Disordered" evidence="2">
    <location>
        <begin position="353"/>
        <end position="577"/>
    </location>
</feature>
<comment type="caution">
    <text evidence="3">The sequence shown here is derived from an EMBL/GenBank/DDBJ whole genome shotgun (WGS) entry which is preliminary data.</text>
</comment>
<dbReference type="AlphaFoldDB" id="A0A8S4A180"/>